<evidence type="ECO:0000313" key="6">
    <source>
        <dbReference type="EMBL" id="SER60085.1"/>
    </source>
</evidence>
<dbReference type="GO" id="GO:0030313">
    <property type="term" value="C:cell envelope"/>
    <property type="evidence" value="ECO:0007669"/>
    <property type="project" value="UniProtKB-SubCell"/>
</dbReference>
<keyword evidence="3" id="KW-1133">Transmembrane helix</keyword>
<feature type="compositionally biased region" description="Low complexity" evidence="2">
    <location>
        <begin position="1811"/>
        <end position="1826"/>
    </location>
</feature>
<evidence type="ECO:0000256" key="1">
    <source>
        <dbReference type="ARBA" id="ARBA00004196"/>
    </source>
</evidence>
<evidence type="ECO:0000256" key="2">
    <source>
        <dbReference type="SAM" id="MobiDB-lite"/>
    </source>
</evidence>
<dbReference type="InterPro" id="IPR042229">
    <property type="entry name" value="Listeria/Bacterioides_rpt_sf"/>
</dbReference>
<dbReference type="Gene3D" id="2.60.40.4270">
    <property type="entry name" value="Listeria-Bacteroides repeat domain"/>
    <property type="match status" value="8"/>
</dbReference>
<organism evidence="6 7">
    <name type="scientific">Isobaculum melis</name>
    <dbReference type="NCBI Taxonomy" id="142588"/>
    <lineage>
        <taxon>Bacteria</taxon>
        <taxon>Bacillati</taxon>
        <taxon>Bacillota</taxon>
        <taxon>Bacilli</taxon>
        <taxon>Lactobacillales</taxon>
        <taxon>Carnobacteriaceae</taxon>
        <taxon>Isobaculum</taxon>
    </lineage>
</organism>
<feature type="compositionally biased region" description="Acidic residues" evidence="2">
    <location>
        <begin position="39"/>
        <end position="55"/>
    </location>
</feature>
<dbReference type="InterPro" id="IPR013378">
    <property type="entry name" value="InlB-like_B-rpt"/>
</dbReference>
<accession>A0A1H9QIS1</accession>
<gene>
    <name evidence="6" type="ORF">SAMN04488559_10291</name>
</gene>
<feature type="transmembrane region" description="Helical" evidence="3">
    <location>
        <begin position="1850"/>
        <end position="1867"/>
    </location>
</feature>
<feature type="region of interest" description="Disordered" evidence="2">
    <location>
        <begin position="36"/>
        <end position="55"/>
    </location>
</feature>
<dbReference type="Pfam" id="PF20595">
    <property type="entry name" value="pAdhesive_6"/>
    <property type="match status" value="1"/>
</dbReference>
<sequence length="1875" mass="204275">MKKITRKLMFISLVLLMIMSQTNLVGYAMMTQTNATTENETETVTENTEEEAVVEEEEVTEPEVIEELPQAETLELPQQPQLPTKVEEEEQEKIALPNADENTARIAPYKAGFLIFDGKDITTNKVFEYRGDDLYSTARTLSVNAHFPTDTATTNRKVEIQLNNLLQIKNAPGMVADTDNLWKFDASQLTTQLQGVVINATFIPAEKIAGKNTGAGKIIYEFSPGTESAILDFSVYLNPTYGLTESATSSSLNPIIVTATYYQAGTEIISDTETIEEIKLQARTGIHSRWLIGNFSRFQKPGEMGTLKLVGSGYLNTAANGNELALIKASTYVLKIDKRIELLGIKETVGIGSAEITAIDSTSDSDYNFVTVELKEYTNGGASQITFDYKIPDDAQDAAAFIPMQITSAFPAEITTVDDKIFETKEQILGAPSAKITIVATAHDVLSTDKYGGPPTLSFTESQKMETNLLGGFRLFSKSPDAISNQTVQLDFSQAASTVGVTLVVIPQITDVQVQNIEVLSTKGNKYQLQSTGATSISAKDLGILDEDEYIENMSWDYVGTIPPNWNSTSLTLPFNSVNNIPVKYFGKLLQVPASKEYKATISVVQTEKGLTDPSAEKTTEVIRITEPDKFTYASSSNLNTTKVSGTTFEARASFNFYNYKYSDYSPLRVKGFNVYLRETEYLSINEAKISTTWKGKTYSVSDGTLLVTTTVDNTGSKVYKLSLPDVTLGYGNDKAILFPGFVVNYEIKIKNSAPTISINTSDLAQIEASDTNILAYGSGSAFAYQGKNTFDVTGSGNTNQPLGVLPSTQAFNIQAQKDFSVTTAANLNNGPWVSYDYDSNSSIIDLNPSGDAKYQLTVANNSGTTINGYTALVPIPKAGEKTDLTPASPSDFDASVHIQKEAFNWTASLLNPVTPTGSLSYQVLYATTYETDKDSANFKPWNAITNKEDIRMVKIVTNDDITDGFSEAIDFKLSLTDPNADTNAGKINIYSARVYRSIMGTAGYKPSEPIAIRLRTGVIKGQAFDDSNRNGLKEATEKGRNGVSVLAYEAGTTNLIETTTTQKINGIDGSYEFLGLDKNQKVDIVFMNPNTNGSTRFSPVTTGGSTATATADYSKATTSDLTPSATQFDQVHVGIITPITMTFNAGKGSTAQQTVKKYPGETLTDEPDAVLTGHTLKGWYDQATNGTKVTFPYAVGTKDMTLYAQYTVNDYTLTLDNEGATTTETVTFDTLATEPTAPTKEGYTFTGWYDAVTAGNKWDFASNKMPAKDVTLYAQYTVNDYTLTLDNEGVTTAQTVTFDTLATEPTAPTKEGYTFTGWYDAATAGNKWDFANNKMPAKDVTLYAQYTVNDYTLTLDNEGVTTVQTVTFDTLATEPTAPTKEGYTFIGWYDAATAGNKWDFSSNKMPAKDVTLYAQYTVNHYTITFNNQGTMTTESGAFDQLLTAPTEPTKPGYHFTGWKEMVSGKLWNFAVDKVPASDITLISQFEADNQTITFNVNGGDEASKPADIVAPTDSKIDLNGLIATKPGYQFIGWFDSDTQVSGTTTMPVGGLALTAHWTAENQVVHFDTNGGTGVSSIVAPTDSTIDLAAQMTTRAGYTFKGWYDADDTLVTGNYLVPAGGMTLTAKWHADDQTITFDINGGDTATKPADMIAPTDTMIQLSEVEDPTRFGFKFAGWFDEQGNKMSDSFAMPADGLALKAEWIDLIATGVWKIEAENIEMTVDEFLALQEDGDLNQEILTRSHAKAWDDETNEVLTPLAVNIGNFENQAVKGSYPVTISYSLPSKRTRAEETEEQVSQLVTEIQLTLTQTEETTAVEDATVNPTADDAAETKKTDDQALPMTGSKNQQNSLVIGMTLIVAGIGFFLYERKKKTTR</sequence>
<dbReference type="EMBL" id="FOHA01000002">
    <property type="protein sequence ID" value="SER60085.1"/>
    <property type="molecule type" value="Genomic_DNA"/>
</dbReference>
<keyword evidence="3" id="KW-0472">Membrane</keyword>
<keyword evidence="4" id="KW-0732">Signal</keyword>
<dbReference type="InterPro" id="IPR013783">
    <property type="entry name" value="Ig-like_fold"/>
</dbReference>
<dbReference type="Gene3D" id="2.60.40.10">
    <property type="entry name" value="Immunoglobulins"/>
    <property type="match status" value="1"/>
</dbReference>
<dbReference type="STRING" id="142588.SAMN04488559_10291"/>
<evidence type="ECO:0000259" key="5">
    <source>
        <dbReference type="Pfam" id="PF20595"/>
    </source>
</evidence>
<keyword evidence="3" id="KW-0812">Transmembrane</keyword>
<comment type="subcellular location">
    <subcellularLocation>
        <location evidence="1">Cell envelope</location>
    </subcellularLocation>
</comment>
<feature type="region of interest" description="Disordered" evidence="2">
    <location>
        <begin position="1811"/>
        <end position="1844"/>
    </location>
</feature>
<dbReference type="NCBIfam" id="TIGR02543">
    <property type="entry name" value="List_Bact_rpt"/>
    <property type="match status" value="5"/>
</dbReference>
<protein>
    <submittedName>
        <fullName evidence="6">LPXTG-motif cell wall anchor domain-containing protein/Listeria/Bacterioides repeat-containing protein</fullName>
    </submittedName>
</protein>
<name>A0A1H9QIS1_9LACT</name>
<dbReference type="Pfam" id="PF09479">
    <property type="entry name" value="Flg_new"/>
    <property type="match status" value="8"/>
</dbReference>
<dbReference type="InterPro" id="IPR046772">
    <property type="entry name" value="pAdhesive_6"/>
</dbReference>
<dbReference type="NCBIfam" id="TIGR01167">
    <property type="entry name" value="LPXTG_anchor"/>
    <property type="match status" value="1"/>
</dbReference>
<evidence type="ECO:0000313" key="7">
    <source>
        <dbReference type="Proteomes" id="UP000198948"/>
    </source>
</evidence>
<feature type="domain" description="Putative adhesive" evidence="5">
    <location>
        <begin position="115"/>
        <end position="280"/>
    </location>
</feature>
<dbReference type="RefSeq" id="WP_177165647.1">
    <property type="nucleotide sequence ID" value="NZ_FOHA01000002.1"/>
</dbReference>
<feature type="chain" id="PRO_5011749547" evidence="4">
    <location>
        <begin position="28"/>
        <end position="1875"/>
    </location>
</feature>
<reference evidence="6 7" key="1">
    <citation type="submission" date="2016-10" db="EMBL/GenBank/DDBJ databases">
        <authorList>
            <person name="de Groot N.N."/>
        </authorList>
    </citation>
    <scope>NUCLEOTIDE SEQUENCE [LARGE SCALE GENOMIC DNA]</scope>
    <source>
        <strain evidence="6 7">DSM 13760</strain>
    </source>
</reference>
<dbReference type="Proteomes" id="UP000198948">
    <property type="component" value="Unassembled WGS sequence"/>
</dbReference>
<proteinExistence type="predicted"/>
<feature type="signal peptide" evidence="4">
    <location>
        <begin position="1"/>
        <end position="27"/>
    </location>
</feature>
<keyword evidence="7" id="KW-1185">Reference proteome</keyword>
<evidence type="ECO:0000256" key="3">
    <source>
        <dbReference type="SAM" id="Phobius"/>
    </source>
</evidence>
<evidence type="ECO:0000256" key="4">
    <source>
        <dbReference type="SAM" id="SignalP"/>
    </source>
</evidence>